<keyword evidence="4" id="KW-1185">Reference proteome</keyword>
<evidence type="ECO:0000313" key="4">
    <source>
        <dbReference type="Proteomes" id="UP000034034"/>
    </source>
</evidence>
<proteinExistence type="predicted"/>
<evidence type="ECO:0000256" key="2">
    <source>
        <dbReference type="SAM" id="SignalP"/>
    </source>
</evidence>
<dbReference type="EMBL" id="CP009922">
    <property type="protein sequence ID" value="AKG44684.1"/>
    <property type="molecule type" value="Genomic_DNA"/>
</dbReference>
<dbReference type="PROSITE" id="PS51257">
    <property type="entry name" value="PROKAR_LIPOPROTEIN"/>
    <property type="match status" value="1"/>
</dbReference>
<name>A0A0F7FX80_9ACTN</name>
<dbReference type="KEGG" id="sxi:SXIM_33000"/>
<feature type="region of interest" description="Disordered" evidence="1">
    <location>
        <begin position="25"/>
        <end position="86"/>
    </location>
</feature>
<dbReference type="Proteomes" id="UP000034034">
    <property type="component" value="Chromosome"/>
</dbReference>
<sequence>MTMRTRGSARTAAAAAVAALLVLSGCGSDDGAGEEPKQQEQEEQQDARDGDDGDEEGSASDDEARDQESRDRIAEDEARSITGEGLDGVWESIVDDNDIETLTITGDTVETTGPLSCPGTVTGAADPEPVIELACDVENPNRVRGTLELNEEGNRLFIGWEGQAWGGMIDSMIRVG</sequence>
<dbReference type="AlphaFoldDB" id="A0A0F7FX80"/>
<evidence type="ECO:0000256" key="1">
    <source>
        <dbReference type="SAM" id="MobiDB-lite"/>
    </source>
</evidence>
<dbReference type="HOGENOM" id="CLU_1757756_0_0_11"/>
<feature type="compositionally biased region" description="Acidic residues" evidence="1">
    <location>
        <begin position="51"/>
        <end position="65"/>
    </location>
</feature>
<feature type="compositionally biased region" description="Basic and acidic residues" evidence="1">
    <location>
        <begin position="66"/>
        <end position="79"/>
    </location>
</feature>
<organism evidence="3 4">
    <name type="scientific">Streptomyces xiamenensis</name>
    <dbReference type="NCBI Taxonomy" id="408015"/>
    <lineage>
        <taxon>Bacteria</taxon>
        <taxon>Bacillati</taxon>
        <taxon>Actinomycetota</taxon>
        <taxon>Actinomycetes</taxon>
        <taxon>Kitasatosporales</taxon>
        <taxon>Streptomycetaceae</taxon>
        <taxon>Streptomyces</taxon>
    </lineage>
</organism>
<evidence type="ECO:0000313" key="3">
    <source>
        <dbReference type="EMBL" id="AKG44684.1"/>
    </source>
</evidence>
<protein>
    <submittedName>
        <fullName evidence="3">Lipolytic enzyme, G-D-S-L</fullName>
    </submittedName>
</protein>
<accession>A0A0F7FX80</accession>
<reference evidence="3" key="1">
    <citation type="submission" date="2019-08" db="EMBL/GenBank/DDBJ databases">
        <title>Complete genome sequence of a mangrove-derived Streptomyces xiamenensis.</title>
        <authorList>
            <person name="Xu J."/>
        </authorList>
    </citation>
    <scope>NUCLEOTIDE SEQUENCE</scope>
    <source>
        <strain evidence="3">318</strain>
    </source>
</reference>
<dbReference type="PATRIC" id="fig|408015.6.peg.3340"/>
<dbReference type="RefSeq" id="WP_030729201.1">
    <property type="nucleotide sequence ID" value="NZ_JBHJWJ010000018.1"/>
</dbReference>
<keyword evidence="2" id="KW-0732">Signal</keyword>
<feature type="compositionally biased region" description="Basic and acidic residues" evidence="1">
    <location>
        <begin position="34"/>
        <end position="50"/>
    </location>
</feature>
<feature type="signal peptide" evidence="2">
    <location>
        <begin position="1"/>
        <end position="28"/>
    </location>
</feature>
<gene>
    <name evidence="3" type="ORF">SXIM_33000</name>
</gene>
<feature type="chain" id="PRO_5038806437" evidence="2">
    <location>
        <begin position="29"/>
        <end position="176"/>
    </location>
</feature>